<comment type="caution">
    <text evidence="1">The sequence shown here is derived from an EMBL/GenBank/DDBJ whole genome shotgun (WGS) entry which is preliminary data.</text>
</comment>
<evidence type="ECO:0000313" key="1">
    <source>
        <dbReference type="EMBL" id="NEV63980.1"/>
    </source>
</evidence>
<dbReference type="SUPFAM" id="SSF53474">
    <property type="entry name" value="alpha/beta-Hydrolases"/>
    <property type="match status" value="1"/>
</dbReference>
<dbReference type="EMBL" id="JAAIJQ010000069">
    <property type="protein sequence ID" value="NEV63980.1"/>
    <property type="molecule type" value="Genomic_DNA"/>
</dbReference>
<dbReference type="Gene3D" id="3.40.50.1820">
    <property type="entry name" value="alpha/beta hydrolase"/>
    <property type="match status" value="1"/>
</dbReference>
<accession>A0A6M0K2N6</accession>
<dbReference type="GO" id="GO:0016787">
    <property type="term" value="F:hydrolase activity"/>
    <property type="evidence" value="ECO:0007669"/>
    <property type="project" value="UniProtKB-KW"/>
</dbReference>
<keyword evidence="2" id="KW-1185">Reference proteome</keyword>
<evidence type="ECO:0000313" key="2">
    <source>
        <dbReference type="Proteomes" id="UP000483379"/>
    </source>
</evidence>
<gene>
    <name evidence="1" type="ORF">G3446_19155</name>
</gene>
<dbReference type="Proteomes" id="UP000483379">
    <property type="component" value="Unassembled WGS sequence"/>
</dbReference>
<dbReference type="AlphaFoldDB" id="A0A6M0K2N6"/>
<name>A0A6M0K2N6_9GAMM</name>
<keyword evidence="1" id="KW-0378">Hydrolase</keyword>
<sequence length="273" mass="28813">MIALLGACLLAGCAAPHGGVRTADRLAAAAGMERCVVSGAGFRHLVFIKGGLGSAPDVHVYLEGDGLPWVSRHRIASDPTPRSPLALRLMAMDPAPSVYLGRPCYFGLADGDPCRPWLWTHGRYSAEVVDSMRAAVRAVLPPDSTARITLIGYSGGGVLATLIAPHLAGEVRVTTIAANLDIDAWADHHGYSRLSGSMNPADQPPLDARIGQLHLMGERDQVVPPATTARFLARNPMAAVRSVSGYDHGCCWLEDWPGVLASLDASAVAIEVQ</sequence>
<dbReference type="InterPro" id="IPR029058">
    <property type="entry name" value="AB_hydrolase_fold"/>
</dbReference>
<organism evidence="1 2">
    <name type="scientific">Thiorhodococcus minor</name>
    <dbReference type="NCBI Taxonomy" id="57489"/>
    <lineage>
        <taxon>Bacteria</taxon>
        <taxon>Pseudomonadati</taxon>
        <taxon>Pseudomonadota</taxon>
        <taxon>Gammaproteobacteria</taxon>
        <taxon>Chromatiales</taxon>
        <taxon>Chromatiaceae</taxon>
        <taxon>Thiorhodococcus</taxon>
    </lineage>
</organism>
<reference evidence="1 2" key="1">
    <citation type="submission" date="2020-02" db="EMBL/GenBank/DDBJ databases">
        <title>Genome sequences of Thiorhodococcus mannitoliphagus and Thiorhodococcus minor, purple sulfur photosynthetic bacteria in the gammaproteobacterial family, Chromatiaceae.</title>
        <authorList>
            <person name="Aviles F.A."/>
            <person name="Meyer T.E."/>
            <person name="Kyndt J.A."/>
        </authorList>
    </citation>
    <scope>NUCLEOTIDE SEQUENCE [LARGE SCALE GENOMIC DNA]</scope>
    <source>
        <strain evidence="1 2">DSM 11518</strain>
    </source>
</reference>
<proteinExistence type="predicted"/>
<protein>
    <submittedName>
        <fullName evidence="1">Dienelactone hydrolase family protein</fullName>
    </submittedName>
</protein>